<dbReference type="GO" id="GO:0005886">
    <property type="term" value="C:plasma membrane"/>
    <property type="evidence" value="ECO:0007669"/>
    <property type="project" value="UniProtKB-SubCell"/>
</dbReference>
<feature type="transmembrane region" description="Helical" evidence="7">
    <location>
        <begin position="384"/>
        <end position="404"/>
    </location>
</feature>
<evidence type="ECO:0008006" key="11">
    <source>
        <dbReference type="Google" id="ProtNLM"/>
    </source>
</evidence>
<feature type="domain" description="MacB-like periplasmic core" evidence="9">
    <location>
        <begin position="24"/>
        <end position="266"/>
    </location>
</feature>
<feature type="transmembrane region" description="Helical" evidence="7">
    <location>
        <begin position="25"/>
        <end position="45"/>
    </location>
</feature>
<evidence type="ECO:0000313" key="10">
    <source>
        <dbReference type="EMBL" id="KKO11067.1"/>
    </source>
</evidence>
<gene>
    <name evidence="10" type="ORF">LCGC14_0015430</name>
</gene>
<evidence type="ECO:0000256" key="2">
    <source>
        <dbReference type="ARBA" id="ARBA00022475"/>
    </source>
</evidence>
<keyword evidence="5 7" id="KW-0472">Membrane</keyword>
<evidence type="ECO:0000259" key="8">
    <source>
        <dbReference type="Pfam" id="PF02687"/>
    </source>
</evidence>
<protein>
    <recommendedName>
        <fullName evidence="11">Macrolide export ATP-binding/permease MacB</fullName>
    </recommendedName>
</protein>
<evidence type="ECO:0000256" key="7">
    <source>
        <dbReference type="SAM" id="Phobius"/>
    </source>
</evidence>
<feature type="transmembrane region" description="Helical" evidence="7">
    <location>
        <begin position="297"/>
        <end position="322"/>
    </location>
</feature>
<evidence type="ECO:0000259" key="9">
    <source>
        <dbReference type="Pfam" id="PF12704"/>
    </source>
</evidence>
<sequence length="421" mass="46386">MRHLRAIRNVQLGIKTLILHKLRSLLTVLGVVFGVGSVIAMLSIGEGASHEAMQQLEKLGNKNILLMAAKPTEDESATVQEGFVSVYGLLYEDDVRIRQSIPSVVRTVPVKEIRKNGRLGERSLELRIVGTTPEWFGLVQRNVLAGRVLNQRDFDQHSAVCVLTEHGARRLLATGHTVGQAVRIGEHHYEVIGIVQSEQVVGSIRTPDLNVDAYIPISVARERYGDIIIHSAVGSFLRERVELHQILVQVDTVENVEPTAQAIEALLKRFHKRQDYRINVPLALLRQTEATKRRFNIVLGSIAGISLLVGGIGIMNIMLASVTERTREIGIRRAIGAKRRQIVMQFLIETVVLTTVGGLIGIGIGVMIPWAITHFAGMPTVVPLYSIILSMGISVSVGIIFGLYPAIRAARLDPITALRHE</sequence>
<proteinExistence type="inferred from homology"/>
<evidence type="ECO:0000256" key="6">
    <source>
        <dbReference type="ARBA" id="ARBA00038076"/>
    </source>
</evidence>
<comment type="subcellular location">
    <subcellularLocation>
        <location evidence="1">Cell membrane</location>
        <topology evidence="1">Multi-pass membrane protein</topology>
    </subcellularLocation>
</comment>
<keyword evidence="2" id="KW-1003">Cell membrane</keyword>
<feature type="domain" description="ABC3 transporter permease C-terminal" evidence="8">
    <location>
        <begin position="301"/>
        <end position="414"/>
    </location>
</feature>
<comment type="similarity">
    <text evidence="6">Belongs to the ABC-4 integral membrane protein family.</text>
</comment>
<comment type="caution">
    <text evidence="10">The sequence shown here is derived from an EMBL/GenBank/DDBJ whole genome shotgun (WGS) entry which is preliminary data.</text>
</comment>
<feature type="transmembrane region" description="Helical" evidence="7">
    <location>
        <begin position="343"/>
        <end position="372"/>
    </location>
</feature>
<dbReference type="InterPro" id="IPR025857">
    <property type="entry name" value="MacB_PCD"/>
</dbReference>
<evidence type="ECO:0000256" key="5">
    <source>
        <dbReference type="ARBA" id="ARBA00023136"/>
    </source>
</evidence>
<evidence type="ECO:0000256" key="3">
    <source>
        <dbReference type="ARBA" id="ARBA00022692"/>
    </source>
</evidence>
<evidence type="ECO:0000256" key="1">
    <source>
        <dbReference type="ARBA" id="ARBA00004651"/>
    </source>
</evidence>
<dbReference type="PANTHER" id="PTHR30572">
    <property type="entry name" value="MEMBRANE COMPONENT OF TRANSPORTER-RELATED"/>
    <property type="match status" value="1"/>
</dbReference>
<keyword evidence="3 7" id="KW-0812">Transmembrane</keyword>
<dbReference type="GO" id="GO:0022857">
    <property type="term" value="F:transmembrane transporter activity"/>
    <property type="evidence" value="ECO:0007669"/>
    <property type="project" value="TreeGrafter"/>
</dbReference>
<dbReference type="InterPro" id="IPR050250">
    <property type="entry name" value="Macrolide_Exporter_MacB"/>
</dbReference>
<dbReference type="PANTHER" id="PTHR30572:SF4">
    <property type="entry name" value="ABC TRANSPORTER PERMEASE YTRF"/>
    <property type="match status" value="1"/>
</dbReference>
<dbReference type="EMBL" id="LAZR01000003">
    <property type="protein sequence ID" value="KKO11067.1"/>
    <property type="molecule type" value="Genomic_DNA"/>
</dbReference>
<name>A0A0F9YFV4_9ZZZZ</name>
<reference evidence="10" key="1">
    <citation type="journal article" date="2015" name="Nature">
        <title>Complex archaea that bridge the gap between prokaryotes and eukaryotes.</title>
        <authorList>
            <person name="Spang A."/>
            <person name="Saw J.H."/>
            <person name="Jorgensen S.L."/>
            <person name="Zaremba-Niedzwiedzka K."/>
            <person name="Martijn J."/>
            <person name="Lind A.E."/>
            <person name="van Eijk R."/>
            <person name="Schleper C."/>
            <person name="Guy L."/>
            <person name="Ettema T.J."/>
        </authorList>
    </citation>
    <scope>NUCLEOTIDE SEQUENCE</scope>
</reference>
<accession>A0A0F9YFV4</accession>
<dbReference type="InterPro" id="IPR003838">
    <property type="entry name" value="ABC3_permease_C"/>
</dbReference>
<keyword evidence="4 7" id="KW-1133">Transmembrane helix</keyword>
<evidence type="ECO:0000256" key="4">
    <source>
        <dbReference type="ARBA" id="ARBA00022989"/>
    </source>
</evidence>
<dbReference type="AlphaFoldDB" id="A0A0F9YFV4"/>
<dbReference type="Pfam" id="PF12704">
    <property type="entry name" value="MacB_PCD"/>
    <property type="match status" value="1"/>
</dbReference>
<organism evidence="10">
    <name type="scientific">marine sediment metagenome</name>
    <dbReference type="NCBI Taxonomy" id="412755"/>
    <lineage>
        <taxon>unclassified sequences</taxon>
        <taxon>metagenomes</taxon>
        <taxon>ecological metagenomes</taxon>
    </lineage>
</organism>
<dbReference type="Pfam" id="PF02687">
    <property type="entry name" value="FtsX"/>
    <property type="match status" value="1"/>
</dbReference>